<dbReference type="GO" id="GO:0008270">
    <property type="term" value="F:zinc ion binding"/>
    <property type="evidence" value="ECO:0007669"/>
    <property type="project" value="UniProtKB-KW"/>
</dbReference>
<keyword evidence="8" id="KW-0238">DNA-binding</keyword>
<evidence type="ECO:0000256" key="5">
    <source>
        <dbReference type="ARBA" id="ARBA00022771"/>
    </source>
</evidence>
<feature type="region of interest" description="Disordered" evidence="13">
    <location>
        <begin position="1533"/>
        <end position="1552"/>
    </location>
</feature>
<reference evidence="16" key="2">
    <citation type="journal article" date="2023" name="Infect Dis Poverty">
        <title>Chromosome-scale genome of the human blood fluke Schistosoma mekongi and its implications for public health.</title>
        <authorList>
            <person name="Zhou M."/>
            <person name="Xu L."/>
            <person name="Xu D."/>
            <person name="Chen W."/>
            <person name="Khan J."/>
            <person name="Hu Y."/>
            <person name="Huang H."/>
            <person name="Wei H."/>
            <person name="Zhang Y."/>
            <person name="Chusongsang P."/>
            <person name="Tanasarnprasert K."/>
            <person name="Hu X."/>
            <person name="Limpanont Y."/>
            <person name="Lv Z."/>
        </authorList>
    </citation>
    <scope>NUCLEOTIDE SEQUENCE</scope>
    <source>
        <strain evidence="16">LV_2022a</strain>
    </source>
</reference>
<evidence type="ECO:0000259" key="15">
    <source>
        <dbReference type="PROSITE" id="PS50174"/>
    </source>
</evidence>
<dbReference type="PROSITE" id="PS50103">
    <property type="entry name" value="ZF_C3H1"/>
    <property type="match status" value="1"/>
</dbReference>
<feature type="zinc finger region" description="C3H1-type" evidence="11">
    <location>
        <begin position="1605"/>
        <end position="1633"/>
    </location>
</feature>
<protein>
    <recommendedName>
        <fullName evidence="2">Zinc finger CCCH-type with G patch domain-containing protein</fullName>
    </recommendedName>
</protein>
<evidence type="ECO:0000256" key="7">
    <source>
        <dbReference type="ARBA" id="ARBA00023015"/>
    </source>
</evidence>
<dbReference type="PANTHER" id="PTHR46297:SF1">
    <property type="entry name" value="ZINC FINGER CCCH-TYPE WITH G PATCH DOMAIN-CONTAINING PROTEIN"/>
    <property type="match status" value="1"/>
</dbReference>
<evidence type="ECO:0000256" key="13">
    <source>
        <dbReference type="SAM" id="MobiDB-lite"/>
    </source>
</evidence>
<keyword evidence="4 11" id="KW-0479">Metal-binding</keyword>
<keyword evidence="7" id="KW-0805">Transcription regulation</keyword>
<accession>A0AAE1ZK78</accession>
<keyword evidence="6 11" id="KW-0862">Zinc</keyword>
<dbReference type="Pfam" id="PF01585">
    <property type="entry name" value="G-patch"/>
    <property type="match status" value="1"/>
</dbReference>
<dbReference type="Gene3D" id="2.30.30.1190">
    <property type="match status" value="1"/>
</dbReference>
<keyword evidence="5 11" id="KW-0863">Zinc-finger</keyword>
<evidence type="ECO:0000313" key="16">
    <source>
        <dbReference type="EMBL" id="KAK4475395.1"/>
    </source>
</evidence>
<feature type="compositionally biased region" description="Low complexity" evidence="13">
    <location>
        <begin position="1735"/>
        <end position="1747"/>
    </location>
</feature>
<reference evidence="16" key="1">
    <citation type="submission" date="2022-04" db="EMBL/GenBank/DDBJ databases">
        <authorList>
            <person name="Xu L."/>
            <person name="Lv Z."/>
        </authorList>
    </citation>
    <scope>NUCLEOTIDE SEQUENCE</scope>
    <source>
        <strain evidence="16">LV_2022a</strain>
    </source>
</reference>
<dbReference type="InterPro" id="IPR000467">
    <property type="entry name" value="G_patch_dom"/>
</dbReference>
<feature type="region of interest" description="Disordered" evidence="13">
    <location>
        <begin position="1731"/>
        <end position="1753"/>
    </location>
</feature>
<evidence type="ECO:0000256" key="12">
    <source>
        <dbReference type="SAM" id="Coils"/>
    </source>
</evidence>
<evidence type="ECO:0000256" key="11">
    <source>
        <dbReference type="PROSITE-ProRule" id="PRU00723"/>
    </source>
</evidence>
<keyword evidence="3" id="KW-0678">Repressor</keyword>
<dbReference type="GO" id="GO:0000978">
    <property type="term" value="F:RNA polymerase II cis-regulatory region sequence-specific DNA binding"/>
    <property type="evidence" value="ECO:0007669"/>
    <property type="project" value="TreeGrafter"/>
</dbReference>
<evidence type="ECO:0000256" key="3">
    <source>
        <dbReference type="ARBA" id="ARBA00022491"/>
    </source>
</evidence>
<dbReference type="Pfam" id="PF00642">
    <property type="entry name" value="zf-CCCH"/>
    <property type="match status" value="1"/>
</dbReference>
<keyword evidence="12" id="KW-0175">Coiled coil</keyword>
<feature type="domain" description="G-patch" evidence="15">
    <location>
        <begin position="1837"/>
        <end position="1867"/>
    </location>
</feature>
<evidence type="ECO:0000256" key="9">
    <source>
        <dbReference type="ARBA" id="ARBA00023163"/>
    </source>
</evidence>
<feature type="region of interest" description="Disordered" evidence="13">
    <location>
        <begin position="1164"/>
        <end position="1183"/>
    </location>
</feature>
<feature type="region of interest" description="Disordered" evidence="13">
    <location>
        <begin position="1896"/>
        <end position="1919"/>
    </location>
</feature>
<dbReference type="PANTHER" id="PTHR46297">
    <property type="entry name" value="ZINC FINGER CCCH-TYPE WITH G PATCH DOMAIN-CONTAINING PROTEIN"/>
    <property type="match status" value="1"/>
</dbReference>
<feature type="region of interest" description="Disordered" evidence="13">
    <location>
        <begin position="1381"/>
        <end position="1419"/>
    </location>
</feature>
<dbReference type="EMBL" id="JALJAT010000001">
    <property type="protein sequence ID" value="KAK4475395.1"/>
    <property type="molecule type" value="Genomic_DNA"/>
</dbReference>
<dbReference type="SMART" id="SM00356">
    <property type="entry name" value="ZnF_C3H1"/>
    <property type="match status" value="1"/>
</dbReference>
<evidence type="ECO:0000256" key="1">
    <source>
        <dbReference type="ARBA" id="ARBA00004123"/>
    </source>
</evidence>
<evidence type="ECO:0000256" key="8">
    <source>
        <dbReference type="ARBA" id="ARBA00023125"/>
    </source>
</evidence>
<dbReference type="PROSITE" id="PS50174">
    <property type="entry name" value="G_PATCH"/>
    <property type="match status" value="1"/>
</dbReference>
<comment type="subcellular location">
    <subcellularLocation>
        <location evidence="1">Nucleus</location>
    </subcellularLocation>
</comment>
<evidence type="ECO:0000313" key="17">
    <source>
        <dbReference type="Proteomes" id="UP001292079"/>
    </source>
</evidence>
<evidence type="ECO:0000256" key="10">
    <source>
        <dbReference type="ARBA" id="ARBA00023242"/>
    </source>
</evidence>
<gene>
    <name evidence="16" type="ORF">MN116_002455</name>
</gene>
<proteinExistence type="predicted"/>
<dbReference type="Proteomes" id="UP001292079">
    <property type="component" value="Unassembled WGS sequence"/>
</dbReference>
<evidence type="ECO:0000256" key="6">
    <source>
        <dbReference type="ARBA" id="ARBA00022833"/>
    </source>
</evidence>
<keyword evidence="17" id="KW-1185">Reference proteome</keyword>
<dbReference type="GO" id="GO:0001227">
    <property type="term" value="F:DNA-binding transcription repressor activity, RNA polymerase II-specific"/>
    <property type="evidence" value="ECO:0007669"/>
    <property type="project" value="TreeGrafter"/>
</dbReference>
<evidence type="ECO:0000256" key="4">
    <source>
        <dbReference type="ARBA" id="ARBA00022723"/>
    </source>
</evidence>
<keyword evidence="9" id="KW-0804">Transcription</keyword>
<keyword evidence="10" id="KW-0539">Nucleus</keyword>
<feature type="domain" description="C3H1-type" evidence="14">
    <location>
        <begin position="1605"/>
        <end position="1633"/>
    </location>
</feature>
<feature type="region of interest" description="Disordered" evidence="13">
    <location>
        <begin position="904"/>
        <end position="927"/>
    </location>
</feature>
<comment type="caution">
    <text evidence="16">The sequence shown here is derived from an EMBL/GenBank/DDBJ whole genome shotgun (WGS) entry which is preliminary data.</text>
</comment>
<dbReference type="InterPro" id="IPR000571">
    <property type="entry name" value="Znf_CCCH"/>
</dbReference>
<dbReference type="GO" id="GO:0005634">
    <property type="term" value="C:nucleus"/>
    <property type="evidence" value="ECO:0007669"/>
    <property type="project" value="UniProtKB-SubCell"/>
</dbReference>
<feature type="compositionally biased region" description="Low complexity" evidence="13">
    <location>
        <begin position="904"/>
        <end position="914"/>
    </location>
</feature>
<evidence type="ECO:0000259" key="14">
    <source>
        <dbReference type="PROSITE" id="PS50103"/>
    </source>
</evidence>
<feature type="compositionally biased region" description="Low complexity" evidence="13">
    <location>
        <begin position="1381"/>
        <end position="1400"/>
    </location>
</feature>
<sequence>MDIDNDINQVLPAGKLTREPDCPTHICSSILQNSTPNSSKAVPFFPRVLLSVQQPLSNLINQTIIQPTSLTTASSGANTPQPHVTSLHMSAASVSSPINSANQFFPLILAAASTLPPPTSSAPTSLQLHLGNYSGSSSVASASSQSIFLQPNISATTSCLSVPNVLCSPSRLGTSNVTTASTPLVASIINRTCSTSPSIASVVISPQTPNHIQPTLALRFASRTSTNSGGMVTTATVNSSTCPLVFETTTSITLPLQSQRPHCVSALSFPTPVSCVSGSLLMSSTLCSTPRVFIHKSQSLSNPPSLIENLSSQISTVSPCKMSTSDSSFNSLSNPAIILHDQISAQSQQISKAKLVNFATPISATVRLIAPPSTVCTTTKSTCTVSTSGTSVLAFPTLISQTGALPSRPSIANTGSVWSGLAVNPNVSLMSASSGNVVTIQPSQSLIVQSQSDLPVQSTVTTSSVNPSLMMSLRSLSGSSSNTSTSLPLNTANHTVLAFNLTNSNVHSATTTCTNVTGMFTNPVRQINACNPTSPLIVRASGPSAIGYIPNANAPAGSTSLLKPFSLGGNPGLCATSSCTSVVPHILPVNIAPAKLTPLQPSVSSSTSSTSHARSHFSQGNSVCISSHRLPTSSIFSQPSRKRARKQQLASSFSSVMVTPVSVVSSTTSTAISLSSLVNPSTLGSGVSGCRSVLSSTPTLVAVSKPTIQPYQFTQPLYGCQVSHSPQVSGSYAKSGVVSVDSLYRNTSTTISVSCTTNVSPSNSGLMGIRLVSVRSAPTTSVSSGSSILINTTCFQSSAGSFGTRVNASDNSVVMVTSPSNLLSPGGHLRISNSHCSQTSDIHQTQAAAVYVLTTSVYPILSTTTVTSSTSSVNELTSFAPSIVNPVVVSGAKNGVLQVRFRSPQPNISPSIIPENQESKSQPVTNYNTLPTSLYSIPDISKSISEDSKYSNQSGKPSRCASESNPLLHHLVSSLKQPQNETTTDVGQLNSTDLNMSDSLPAHSELPVSRSWLHNNMEDSKQFIPANLSSNEKHSYFYPTTSRDDSDFNECDDDILNEKSLSVSIHNVPCKKIKGELEVNNCQKVSDPTIKNDYHSNNKLSKAGVLWTIDPVDGREWILNGRPPRPLINPKCGLSNSRLGGLYRSKNSHFLSLSEIYIKSQHKPINADDSSRQDVQTTRRRRRSLVTGTNLSHVESAIQNKGVRDVNSLNGLNVNYDQSDAAKRLVQDILAIRTEQEESGFVRFPLTITSVLDITGWRVLHCADNLDFLAYTELQTLETIKCMEADIADQLRCISTQSFGSSLPSAALNVTDKTVRPTECESDEFEITNQFNIAIELIKGISQRKNCLLDSIQRLSSVTKNLVHHFSPRIHQLVEELEDSSNNSSISLSPSSSKANLDSNTLSTPLTLRRSSRKYSTHNPIVRQVRRRNAVAVTNRSKPLASLIKNSPNTCSGTSSQANICNGGPSNYSIANLKLTLNQINTCLAEENDQSKCIELLSLKKDLEELVELKEHELLACRKAQLLAEVGSIIANNQEESGEGHENPLGTDISRNSSDGHSLIGQRCSVPGWTSTGKFIRQNALILSVVDYDGNSPERVRVLLAHPTRLSEVPCERFFETGSCHRGIRCTYSHGKIFNVEDLGEWYEPSAEKYLYEGQPCLANDPKSDHNSLWHYARILQTDFESGTCVVEWGHFKSQSDKNSVKHQSYKNLEDKVASLPLECIHILDDDDDDEVDSDYSVNSDVSSTSNSDDEFNEYLSPTTSTRASVDLNSSEYTTELTLPQSCSQCNKHRLKIQFVFGNTLLPDHPIDTSNLDIIKEDSNIVNEDKQNSIGEWEAHTRGIGSRLLANMGYPGYGGLGRCHQGRQSPVCTNLEKYQVHNIKWNHRPSLDNVVLPQKPTKNTALHDKNSMKKSNKKPLNHISSHSGSVFKLINMALLSKSNNSDQTLTNLTSTTTTDNNNSNAKSILTSQISLTNCNETILKRKLFHTHEQINRIHNQITKAQDSMKRNEGRDRYAVKQAQQRVQDLQSQLIQLKESEKTIVNIQNKQIKEKKLRIF</sequence>
<organism evidence="16 17">
    <name type="scientific">Schistosoma mekongi</name>
    <name type="common">Parasitic worm</name>
    <dbReference type="NCBI Taxonomy" id="38744"/>
    <lineage>
        <taxon>Eukaryota</taxon>
        <taxon>Metazoa</taxon>
        <taxon>Spiralia</taxon>
        <taxon>Lophotrochozoa</taxon>
        <taxon>Platyhelminthes</taxon>
        <taxon>Trematoda</taxon>
        <taxon>Digenea</taxon>
        <taxon>Strigeidida</taxon>
        <taxon>Schistosomatoidea</taxon>
        <taxon>Schistosomatidae</taxon>
        <taxon>Schistosoma</taxon>
    </lineage>
</organism>
<feature type="coiled-coil region" evidence="12">
    <location>
        <begin position="2015"/>
        <end position="2045"/>
    </location>
</feature>
<name>A0AAE1ZK78_SCHME</name>
<evidence type="ECO:0000256" key="2">
    <source>
        <dbReference type="ARBA" id="ARBA00022414"/>
    </source>
</evidence>